<dbReference type="EMBL" id="PGCI01000338">
    <property type="protein sequence ID" value="PLW29228.1"/>
    <property type="molecule type" value="Genomic_DNA"/>
</dbReference>
<dbReference type="EMBL" id="PGCI01000002">
    <property type="protein sequence ID" value="PLW52086.1"/>
    <property type="molecule type" value="Genomic_DNA"/>
</dbReference>
<proteinExistence type="predicted"/>
<protein>
    <submittedName>
        <fullName evidence="3">Uncharacterized protein</fullName>
    </submittedName>
</protein>
<evidence type="ECO:0000313" key="3">
    <source>
        <dbReference type="EMBL" id="PLW52086.1"/>
    </source>
</evidence>
<keyword evidence="5" id="KW-1185">Reference proteome</keyword>
<name>A0A2N5VQ56_9BASI</name>
<dbReference type="AlphaFoldDB" id="A0A2N5VQ56"/>
<accession>A0A2N5VQ56</accession>
<feature type="region of interest" description="Disordered" evidence="1">
    <location>
        <begin position="39"/>
        <end position="58"/>
    </location>
</feature>
<dbReference type="Proteomes" id="UP000235392">
    <property type="component" value="Unassembled WGS sequence"/>
</dbReference>
<gene>
    <name evidence="4" type="ORF">PCANC_15999</name>
    <name evidence="3" type="ORF">PCASD_02161</name>
    <name evidence="2" type="ORF">PCASD_20893</name>
</gene>
<evidence type="ECO:0000313" key="6">
    <source>
        <dbReference type="Proteomes" id="UP000235392"/>
    </source>
</evidence>
<evidence type="ECO:0000313" key="5">
    <source>
        <dbReference type="Proteomes" id="UP000235388"/>
    </source>
</evidence>
<reference evidence="5 6" key="1">
    <citation type="submission" date="2017-11" db="EMBL/GenBank/DDBJ databases">
        <title>De novo assembly and phasing of dikaryotic genomes from two isolates of Puccinia coronata f. sp. avenae, the causal agent of oat crown rust.</title>
        <authorList>
            <person name="Miller M.E."/>
            <person name="Zhang Y."/>
            <person name="Omidvar V."/>
            <person name="Sperschneider J."/>
            <person name="Schwessinger B."/>
            <person name="Raley C."/>
            <person name="Palmer J.M."/>
            <person name="Garnica D."/>
            <person name="Upadhyaya N."/>
            <person name="Rathjen J."/>
            <person name="Taylor J.M."/>
            <person name="Park R.F."/>
            <person name="Dodds P.N."/>
            <person name="Hirsch C.D."/>
            <person name="Kianian S.F."/>
            <person name="Figueroa M."/>
        </authorList>
    </citation>
    <scope>NUCLEOTIDE SEQUENCE [LARGE SCALE GENOMIC DNA]</scope>
    <source>
        <strain evidence="4">12NC29</strain>
        <strain evidence="3">12SD80</strain>
    </source>
</reference>
<organism evidence="3 6">
    <name type="scientific">Puccinia coronata f. sp. avenae</name>
    <dbReference type="NCBI Taxonomy" id="200324"/>
    <lineage>
        <taxon>Eukaryota</taxon>
        <taxon>Fungi</taxon>
        <taxon>Dikarya</taxon>
        <taxon>Basidiomycota</taxon>
        <taxon>Pucciniomycotina</taxon>
        <taxon>Pucciniomycetes</taxon>
        <taxon>Pucciniales</taxon>
        <taxon>Pucciniaceae</taxon>
        <taxon>Puccinia</taxon>
    </lineage>
</organism>
<dbReference type="Proteomes" id="UP000235388">
    <property type="component" value="Unassembled WGS sequence"/>
</dbReference>
<comment type="caution">
    <text evidence="3">The sequence shown here is derived from an EMBL/GenBank/DDBJ whole genome shotgun (WGS) entry which is preliminary data.</text>
</comment>
<evidence type="ECO:0000313" key="2">
    <source>
        <dbReference type="EMBL" id="PLW29228.1"/>
    </source>
</evidence>
<evidence type="ECO:0000256" key="1">
    <source>
        <dbReference type="SAM" id="MobiDB-lite"/>
    </source>
</evidence>
<evidence type="ECO:0000313" key="4">
    <source>
        <dbReference type="EMBL" id="PLW52710.1"/>
    </source>
</evidence>
<dbReference type="EMBL" id="PGCJ01000075">
    <property type="protein sequence ID" value="PLW52710.1"/>
    <property type="molecule type" value="Genomic_DNA"/>
</dbReference>
<sequence>MEFPDPRLRDLKRDWTRFKSAPNHESDSTMIHGKRLKTGESSWHGMHPSQNIHEPSGKGFYKDVEMEDVNEKPINRQEEVSHKLDPCNESLQEFENWSNMLSKLSLTKDLQRRVEEKKDTFKKATKHLFQSRNWLDSLGKDPERFSEDDD</sequence>